<comment type="caution">
    <text evidence="8">The sequence shown here is derived from an EMBL/GenBank/DDBJ whole genome shotgun (WGS) entry which is preliminary data.</text>
</comment>
<dbReference type="RefSeq" id="WP_250933437.1">
    <property type="nucleotide sequence ID" value="NZ_JAMQBK010000119.1"/>
</dbReference>
<evidence type="ECO:0000313" key="9">
    <source>
        <dbReference type="Proteomes" id="UP001202961"/>
    </source>
</evidence>
<dbReference type="EC" id="2.1.1.77" evidence="7"/>
<dbReference type="GO" id="GO:0032259">
    <property type="term" value="P:methylation"/>
    <property type="evidence" value="ECO:0007669"/>
    <property type="project" value="UniProtKB-KW"/>
</dbReference>
<keyword evidence="6 7" id="KW-0949">S-adenosyl-L-methionine</keyword>
<evidence type="ECO:0000256" key="2">
    <source>
        <dbReference type="ARBA" id="ARBA00005369"/>
    </source>
</evidence>
<sequence length="215" mass="23458">MRKNDINADRLAMLRLLKRRGIRDEAVLRAMAHVRREAFLPDELREHAYDDGPLPIGEGQTISQPLIVATMTAALELAGSDRVLEIGTGSGYAAAVLASIADEVYSVERKKELAETAIQNLYREGFDNVHVCVGDGTLGWLQHAPYDAIVVAAGGPEVPPTLLDQLGYGGRLVIPVGKHQHEQKLIRIRKSLDGSCDQESLGSVRFVPLIGDEGW</sequence>
<keyword evidence="4 7" id="KW-0489">Methyltransferase</keyword>
<name>A0ABT0UE66_9BACT</name>
<dbReference type="NCBIfam" id="TIGR00080">
    <property type="entry name" value="pimt"/>
    <property type="match status" value="1"/>
</dbReference>
<keyword evidence="9" id="KW-1185">Reference proteome</keyword>
<proteinExistence type="inferred from homology"/>
<comment type="function">
    <text evidence="7">Catalyzes the methyl esterification of L-isoaspartyl residues in peptides and proteins that result from spontaneous decomposition of normal L-aspartyl and L-asparaginyl residues. It plays a role in the repair and/or degradation of damaged proteins.</text>
</comment>
<comment type="similarity">
    <text evidence="2 7">Belongs to the methyltransferase superfamily. L-isoaspartyl/D-aspartyl protein methyltransferase family.</text>
</comment>
<protein>
    <recommendedName>
        <fullName evidence="7">Protein-L-isoaspartate O-methyltransferase</fullName>
        <ecNumber evidence="7">2.1.1.77</ecNumber>
    </recommendedName>
    <alternativeName>
        <fullName evidence="7">L-isoaspartyl protein carboxyl methyltransferase</fullName>
    </alternativeName>
    <alternativeName>
        <fullName evidence="7">Protein L-isoaspartyl methyltransferase</fullName>
    </alternativeName>
    <alternativeName>
        <fullName evidence="7">Protein-beta-aspartate methyltransferase</fullName>
        <shortName evidence="7">PIMT</shortName>
    </alternativeName>
</protein>
<gene>
    <name evidence="7" type="primary">pcm</name>
    <name evidence="8" type="ORF">NB063_30750</name>
</gene>
<evidence type="ECO:0000256" key="4">
    <source>
        <dbReference type="ARBA" id="ARBA00022603"/>
    </source>
</evidence>
<evidence type="ECO:0000256" key="5">
    <source>
        <dbReference type="ARBA" id="ARBA00022679"/>
    </source>
</evidence>
<evidence type="ECO:0000256" key="6">
    <source>
        <dbReference type="ARBA" id="ARBA00022691"/>
    </source>
</evidence>
<dbReference type="PANTHER" id="PTHR11579">
    <property type="entry name" value="PROTEIN-L-ISOASPARTATE O-METHYLTRANSFERASE"/>
    <property type="match status" value="1"/>
</dbReference>
<dbReference type="InterPro" id="IPR029063">
    <property type="entry name" value="SAM-dependent_MTases_sf"/>
</dbReference>
<dbReference type="HAMAP" id="MF_00090">
    <property type="entry name" value="PIMT"/>
    <property type="match status" value="1"/>
</dbReference>
<dbReference type="Proteomes" id="UP001202961">
    <property type="component" value="Unassembled WGS sequence"/>
</dbReference>
<reference evidence="8 9" key="1">
    <citation type="journal article" date="2022" name="Syst. Appl. Microbiol.">
        <title>Rhodopirellula aestuarii sp. nov., a novel member of the genus Rhodopirellula isolated from brackish sediments collected in the Tagus River estuary, Portugal.</title>
        <authorList>
            <person name="Vitorino I.R."/>
            <person name="Klimek D."/>
            <person name="Calusinska M."/>
            <person name="Lobo-da-Cunha A."/>
            <person name="Vasconcelos V."/>
            <person name="Lage O.M."/>
        </authorList>
    </citation>
    <scope>NUCLEOTIDE SEQUENCE [LARGE SCALE GENOMIC DNA]</scope>
    <source>
        <strain evidence="8 9">ICT_H3.1</strain>
    </source>
</reference>
<feature type="active site" evidence="7">
    <location>
        <position position="63"/>
    </location>
</feature>
<evidence type="ECO:0000256" key="7">
    <source>
        <dbReference type="HAMAP-Rule" id="MF_00090"/>
    </source>
</evidence>
<evidence type="ECO:0000256" key="3">
    <source>
        <dbReference type="ARBA" id="ARBA00022490"/>
    </source>
</evidence>
<dbReference type="Gene3D" id="3.40.50.150">
    <property type="entry name" value="Vaccinia Virus protein VP39"/>
    <property type="match status" value="1"/>
</dbReference>
<dbReference type="NCBIfam" id="NF001453">
    <property type="entry name" value="PRK00312.1"/>
    <property type="match status" value="1"/>
</dbReference>
<dbReference type="PANTHER" id="PTHR11579:SF0">
    <property type="entry name" value="PROTEIN-L-ISOASPARTATE(D-ASPARTATE) O-METHYLTRANSFERASE"/>
    <property type="match status" value="1"/>
</dbReference>
<evidence type="ECO:0000256" key="1">
    <source>
        <dbReference type="ARBA" id="ARBA00004496"/>
    </source>
</evidence>
<accession>A0ABT0UE66</accession>
<dbReference type="CDD" id="cd02440">
    <property type="entry name" value="AdoMet_MTases"/>
    <property type="match status" value="1"/>
</dbReference>
<dbReference type="GO" id="GO:0004719">
    <property type="term" value="F:protein-L-isoaspartate (D-aspartate) O-methyltransferase activity"/>
    <property type="evidence" value="ECO:0007669"/>
    <property type="project" value="UniProtKB-EC"/>
</dbReference>
<evidence type="ECO:0000313" key="8">
    <source>
        <dbReference type="EMBL" id="MCM2375024.1"/>
    </source>
</evidence>
<keyword evidence="5 7" id="KW-0808">Transferase</keyword>
<dbReference type="PROSITE" id="PS01279">
    <property type="entry name" value="PCMT"/>
    <property type="match status" value="1"/>
</dbReference>
<dbReference type="SUPFAM" id="SSF53335">
    <property type="entry name" value="S-adenosyl-L-methionine-dependent methyltransferases"/>
    <property type="match status" value="1"/>
</dbReference>
<dbReference type="InterPro" id="IPR000682">
    <property type="entry name" value="PCMT"/>
</dbReference>
<comment type="catalytic activity">
    <reaction evidence="7">
        <text>[protein]-L-isoaspartate + S-adenosyl-L-methionine = [protein]-L-isoaspartate alpha-methyl ester + S-adenosyl-L-homocysteine</text>
        <dbReference type="Rhea" id="RHEA:12705"/>
        <dbReference type="Rhea" id="RHEA-COMP:12143"/>
        <dbReference type="Rhea" id="RHEA-COMP:12144"/>
        <dbReference type="ChEBI" id="CHEBI:57856"/>
        <dbReference type="ChEBI" id="CHEBI:59789"/>
        <dbReference type="ChEBI" id="CHEBI:90596"/>
        <dbReference type="ChEBI" id="CHEBI:90598"/>
        <dbReference type="EC" id="2.1.1.77"/>
    </reaction>
</comment>
<dbReference type="EMBL" id="JAMQBK010000119">
    <property type="protein sequence ID" value="MCM2375024.1"/>
    <property type="molecule type" value="Genomic_DNA"/>
</dbReference>
<comment type="subcellular location">
    <subcellularLocation>
        <location evidence="1 7">Cytoplasm</location>
    </subcellularLocation>
</comment>
<keyword evidence="3 7" id="KW-0963">Cytoplasm</keyword>
<dbReference type="Pfam" id="PF01135">
    <property type="entry name" value="PCMT"/>
    <property type="match status" value="1"/>
</dbReference>
<organism evidence="8 9">
    <name type="scientific">Aporhodopirellula aestuarii</name>
    <dbReference type="NCBI Taxonomy" id="2950107"/>
    <lineage>
        <taxon>Bacteria</taxon>
        <taxon>Pseudomonadati</taxon>
        <taxon>Planctomycetota</taxon>
        <taxon>Planctomycetia</taxon>
        <taxon>Pirellulales</taxon>
        <taxon>Pirellulaceae</taxon>
        <taxon>Aporhodopirellula</taxon>
    </lineage>
</organism>